<evidence type="ECO:0000313" key="3">
    <source>
        <dbReference type="Proteomes" id="UP000241010"/>
    </source>
</evidence>
<sequence length="176" mass="18808">MTRFRLFLTALAIGLLFALAVPLSALDRLLPSLLIAQAIVVAALLLRAGPTLDADLRGLDPVRRCRLTRRLVERSQSCVRLIALFCITTAGLLVLTAAGAERVALLLSPGHEKMMAGLIGSALGLCIAAVPEIARRDLDLLRLQKRLIDPPGQPAAIRRDNVVLLRRGQPSGSAGL</sequence>
<reference evidence="2 3" key="1">
    <citation type="submission" date="2018-03" db="EMBL/GenBank/DDBJ databases">
        <title>Cereibacter changlensis.</title>
        <authorList>
            <person name="Meyer T.E."/>
            <person name="Miller S."/>
            <person name="Lodha T."/>
            <person name="Gandham S."/>
            <person name="Chintalapati S."/>
            <person name="Chintalapati V.R."/>
        </authorList>
    </citation>
    <scope>NUCLEOTIDE SEQUENCE [LARGE SCALE GENOMIC DNA]</scope>
    <source>
        <strain evidence="2 3">JA139</strain>
    </source>
</reference>
<dbReference type="EMBL" id="PZKG01000104">
    <property type="protein sequence ID" value="PTE20460.1"/>
    <property type="molecule type" value="Genomic_DNA"/>
</dbReference>
<evidence type="ECO:0000256" key="1">
    <source>
        <dbReference type="SAM" id="Phobius"/>
    </source>
</evidence>
<dbReference type="RefSeq" id="WP_107665124.1">
    <property type="nucleotide sequence ID" value="NZ_PZKG01000104.1"/>
</dbReference>
<organism evidence="2 3">
    <name type="scientific">Cereibacter changlensis JA139</name>
    <dbReference type="NCBI Taxonomy" id="1188249"/>
    <lineage>
        <taxon>Bacteria</taxon>
        <taxon>Pseudomonadati</taxon>
        <taxon>Pseudomonadota</taxon>
        <taxon>Alphaproteobacteria</taxon>
        <taxon>Rhodobacterales</taxon>
        <taxon>Paracoccaceae</taxon>
        <taxon>Cereibacter</taxon>
    </lineage>
</organism>
<dbReference type="Proteomes" id="UP000241010">
    <property type="component" value="Unassembled WGS sequence"/>
</dbReference>
<feature type="transmembrane region" description="Helical" evidence="1">
    <location>
        <begin position="115"/>
        <end position="134"/>
    </location>
</feature>
<feature type="transmembrane region" description="Helical" evidence="1">
    <location>
        <begin position="30"/>
        <end position="48"/>
    </location>
</feature>
<comment type="caution">
    <text evidence="2">The sequence shown here is derived from an EMBL/GenBank/DDBJ whole genome shotgun (WGS) entry which is preliminary data.</text>
</comment>
<keyword evidence="3" id="KW-1185">Reference proteome</keyword>
<gene>
    <name evidence="2" type="ORF">C5F48_17355</name>
</gene>
<feature type="transmembrane region" description="Helical" evidence="1">
    <location>
        <begin position="78"/>
        <end position="100"/>
    </location>
</feature>
<name>A0A2T4JRB7_9RHOB</name>
<keyword evidence="1" id="KW-0472">Membrane</keyword>
<proteinExistence type="predicted"/>
<accession>A0A2T4JRB7</accession>
<keyword evidence="1" id="KW-0812">Transmembrane</keyword>
<dbReference type="AlphaFoldDB" id="A0A2T4JRB7"/>
<evidence type="ECO:0000313" key="2">
    <source>
        <dbReference type="EMBL" id="PTE20460.1"/>
    </source>
</evidence>
<protein>
    <submittedName>
        <fullName evidence="2">Uncharacterized protein</fullName>
    </submittedName>
</protein>
<keyword evidence="1" id="KW-1133">Transmembrane helix</keyword>